<evidence type="ECO:0000313" key="2">
    <source>
        <dbReference type="Proteomes" id="UP000789920"/>
    </source>
</evidence>
<evidence type="ECO:0000313" key="1">
    <source>
        <dbReference type="EMBL" id="CAG8547584.1"/>
    </source>
</evidence>
<sequence length="195" mass="22402">MVNNEFDDIFEGELSDVDENCRGCKKLDRILRYNRRHKISLPELDFKDINRDTLEATISLLIHYRLYDTLAELISSGIVPVDDLEIPSVVQIKIRNRQNSGKSIHEIFYKELEREIGMQFEKKQGINWIKLCKDILCFVLGCLKQAFNSNQSQITGELFEADGIVLVGIEISKGALNVLIKDFEDAICSVYLIFP</sequence>
<gene>
    <name evidence="1" type="ORF">RPERSI_LOCUS3821</name>
</gene>
<comment type="caution">
    <text evidence="1">The sequence shown here is derived from an EMBL/GenBank/DDBJ whole genome shotgun (WGS) entry which is preliminary data.</text>
</comment>
<organism evidence="1 2">
    <name type="scientific">Racocetra persica</name>
    <dbReference type="NCBI Taxonomy" id="160502"/>
    <lineage>
        <taxon>Eukaryota</taxon>
        <taxon>Fungi</taxon>
        <taxon>Fungi incertae sedis</taxon>
        <taxon>Mucoromycota</taxon>
        <taxon>Glomeromycotina</taxon>
        <taxon>Glomeromycetes</taxon>
        <taxon>Diversisporales</taxon>
        <taxon>Gigasporaceae</taxon>
        <taxon>Racocetra</taxon>
    </lineage>
</organism>
<protein>
    <submittedName>
        <fullName evidence="1">30852_t:CDS:1</fullName>
    </submittedName>
</protein>
<dbReference type="EMBL" id="CAJVQC010004975">
    <property type="protein sequence ID" value="CAG8547584.1"/>
    <property type="molecule type" value="Genomic_DNA"/>
</dbReference>
<accession>A0ACA9LXU9</accession>
<reference evidence="1" key="1">
    <citation type="submission" date="2021-06" db="EMBL/GenBank/DDBJ databases">
        <authorList>
            <person name="Kallberg Y."/>
            <person name="Tangrot J."/>
            <person name="Rosling A."/>
        </authorList>
    </citation>
    <scope>NUCLEOTIDE SEQUENCE</scope>
    <source>
        <strain evidence="1">MA461A</strain>
    </source>
</reference>
<proteinExistence type="predicted"/>
<dbReference type="Proteomes" id="UP000789920">
    <property type="component" value="Unassembled WGS sequence"/>
</dbReference>
<name>A0ACA9LXU9_9GLOM</name>
<keyword evidence="2" id="KW-1185">Reference proteome</keyword>